<dbReference type="NCBIfam" id="TIGR04407">
    <property type="entry name" value="LptF_YjgP"/>
    <property type="match status" value="1"/>
</dbReference>
<feature type="transmembrane region" description="Helical" evidence="12">
    <location>
        <begin position="266"/>
        <end position="287"/>
    </location>
</feature>
<dbReference type="GO" id="GO:0015920">
    <property type="term" value="P:lipopolysaccharide transport"/>
    <property type="evidence" value="ECO:0007669"/>
    <property type="project" value="TreeGrafter"/>
</dbReference>
<keyword evidence="6" id="KW-1003">Cell membrane</keyword>
<evidence type="ECO:0000256" key="7">
    <source>
        <dbReference type="ARBA" id="ARBA00022519"/>
    </source>
</evidence>
<dbReference type="InterPro" id="IPR030922">
    <property type="entry name" value="LptF"/>
</dbReference>
<dbReference type="Proteomes" id="UP000234271">
    <property type="component" value="Chromosome"/>
</dbReference>
<feature type="transmembrane region" description="Helical" evidence="12">
    <location>
        <begin position="49"/>
        <end position="78"/>
    </location>
</feature>
<gene>
    <name evidence="13" type="primary">lptF</name>
    <name evidence="13" type="ORF">BLE401_11105</name>
</gene>
<keyword evidence="9 12" id="KW-1133">Transmembrane helix</keyword>
<reference evidence="14" key="1">
    <citation type="submission" date="2016-12" db="EMBL/GenBank/DDBJ databases">
        <title>Complete Genome Sequence of Beggiatoa leptomitiformis D-401.</title>
        <authorList>
            <person name="Fomenkov A."/>
            <person name="Vincze T."/>
            <person name="Grabovich M."/>
            <person name="Anton B.P."/>
            <person name="Dubinina G."/>
            <person name="Orlova M."/>
            <person name="Belousova E."/>
            <person name="Roberts R.J."/>
        </authorList>
    </citation>
    <scope>NUCLEOTIDE SEQUENCE [LARGE SCALE GENOMIC DNA]</scope>
    <source>
        <strain evidence="14">D-401</strain>
    </source>
</reference>
<dbReference type="InterPro" id="IPR005495">
    <property type="entry name" value="LptG/LptF_permease"/>
</dbReference>
<evidence type="ECO:0000256" key="12">
    <source>
        <dbReference type="SAM" id="Phobius"/>
    </source>
</evidence>
<comment type="subcellular location">
    <subcellularLocation>
        <location evidence="2">Cell inner membrane</location>
        <topology evidence="2">Multi-pass membrane protein</topology>
    </subcellularLocation>
</comment>
<evidence type="ECO:0000256" key="8">
    <source>
        <dbReference type="ARBA" id="ARBA00022692"/>
    </source>
</evidence>
<dbReference type="PANTHER" id="PTHR33529:SF7">
    <property type="entry name" value="LIPOPOLYSACCHARIDE EXPORT SYSTEM PERMEASE PROTEIN LPTF"/>
    <property type="match status" value="1"/>
</dbReference>
<evidence type="ECO:0000256" key="6">
    <source>
        <dbReference type="ARBA" id="ARBA00022475"/>
    </source>
</evidence>
<keyword evidence="7" id="KW-0997">Cell inner membrane</keyword>
<evidence type="ECO:0000256" key="9">
    <source>
        <dbReference type="ARBA" id="ARBA00022989"/>
    </source>
</evidence>
<evidence type="ECO:0000313" key="13">
    <source>
        <dbReference type="EMBL" id="AUI69191.2"/>
    </source>
</evidence>
<evidence type="ECO:0000256" key="1">
    <source>
        <dbReference type="ARBA" id="ARBA00002265"/>
    </source>
</evidence>
<keyword evidence="8 12" id="KW-0812">Transmembrane</keyword>
<dbReference type="STRING" id="288004.AL038_13160"/>
<evidence type="ECO:0000313" key="14">
    <source>
        <dbReference type="Proteomes" id="UP000234271"/>
    </source>
</evidence>
<keyword evidence="10 12" id="KW-0472">Membrane</keyword>
<evidence type="ECO:0000256" key="3">
    <source>
        <dbReference type="ARBA" id="ARBA00007725"/>
    </source>
</evidence>
<comment type="function">
    <text evidence="1">Part of the ABC transporter complex LptBFG involved in the translocation of lipopolysaccharide (LPS) from the inner membrane to the outer membrane.</text>
</comment>
<keyword evidence="5" id="KW-0813">Transport</keyword>
<protein>
    <recommendedName>
        <fullName evidence="4">Lipopolysaccharide export system permease protein LptF</fullName>
    </recommendedName>
</protein>
<proteinExistence type="inferred from homology"/>
<dbReference type="GO" id="GO:0055085">
    <property type="term" value="P:transmembrane transport"/>
    <property type="evidence" value="ECO:0007669"/>
    <property type="project" value="InterPro"/>
</dbReference>
<dbReference type="EMBL" id="CP018889">
    <property type="protein sequence ID" value="AUI69191.2"/>
    <property type="molecule type" value="Genomic_DNA"/>
</dbReference>
<dbReference type="PANTHER" id="PTHR33529">
    <property type="entry name" value="SLR0882 PROTEIN-RELATED"/>
    <property type="match status" value="1"/>
</dbReference>
<dbReference type="AlphaFoldDB" id="A0A2N9YF92"/>
<sequence>MFLIINRYLYREIIYTLFALITLLLLIYVSNRFIGYLLQAASGALPARFIFQLLGIRVLGDLTLILPIGFFLSILLALGRLYKDNEITALAACGIPVPFNGILFFASIFAFFVGALSLYISPWAKSIEIELRTQAANAAEIGGIEAGRFKEFLKGQGVLYVETVDSKANNLEVIFAQANLPDKRIVMTAKQAYQTAKDQELFLILQNGHRYEIPNENPLSYNMIDFAEHGIRIPHKLNDSPPVESRTALPTQVLWRSPKAEYQAELQWRLSLPLSIILLSALAVPLSRTTPRQGQYSKIFFGILIVLIYSNLLSIAKKWVERGDTPTFIGIWWVHLLMLVIIIFLLTYPRLQQYWRRRWRRPTTAI</sequence>
<feature type="transmembrane region" description="Helical" evidence="12">
    <location>
        <begin position="299"/>
        <end position="316"/>
    </location>
</feature>
<comment type="subunit">
    <text evidence="11">Component of the lipopolysaccharide transport and assembly complex. The LptBFG transporter is composed of two ATP-binding proteins (LptB) and two transmembrane proteins (LptF and LptG).</text>
</comment>
<name>A0A2N9YF92_9GAMM</name>
<feature type="transmembrane region" description="Helical" evidence="12">
    <location>
        <begin position="99"/>
        <end position="120"/>
    </location>
</feature>
<evidence type="ECO:0000256" key="5">
    <source>
        <dbReference type="ARBA" id="ARBA00022448"/>
    </source>
</evidence>
<accession>A0A2N9YF92</accession>
<evidence type="ECO:0000256" key="11">
    <source>
        <dbReference type="ARBA" id="ARBA00026081"/>
    </source>
</evidence>
<evidence type="ECO:0000256" key="4">
    <source>
        <dbReference type="ARBA" id="ARBA00014213"/>
    </source>
</evidence>
<comment type="similarity">
    <text evidence="3">Belongs to the LptF/LptG family.</text>
</comment>
<evidence type="ECO:0000256" key="2">
    <source>
        <dbReference type="ARBA" id="ARBA00004429"/>
    </source>
</evidence>
<feature type="transmembrane region" description="Helical" evidence="12">
    <location>
        <begin position="328"/>
        <end position="351"/>
    </location>
</feature>
<feature type="transmembrane region" description="Helical" evidence="12">
    <location>
        <begin position="12"/>
        <end position="29"/>
    </location>
</feature>
<dbReference type="Pfam" id="PF03739">
    <property type="entry name" value="LptF_LptG"/>
    <property type="match status" value="1"/>
</dbReference>
<organism evidence="13 14">
    <name type="scientific">Beggiatoa leptomitoformis</name>
    <dbReference type="NCBI Taxonomy" id="288004"/>
    <lineage>
        <taxon>Bacteria</taxon>
        <taxon>Pseudomonadati</taxon>
        <taxon>Pseudomonadota</taxon>
        <taxon>Gammaproteobacteria</taxon>
        <taxon>Thiotrichales</taxon>
        <taxon>Thiotrichaceae</taxon>
        <taxon>Beggiatoa</taxon>
    </lineage>
</organism>
<keyword evidence="14" id="KW-1185">Reference proteome</keyword>
<evidence type="ECO:0000256" key="10">
    <source>
        <dbReference type="ARBA" id="ARBA00023136"/>
    </source>
</evidence>
<dbReference type="GO" id="GO:0043190">
    <property type="term" value="C:ATP-binding cassette (ABC) transporter complex"/>
    <property type="evidence" value="ECO:0007669"/>
    <property type="project" value="InterPro"/>
</dbReference>